<evidence type="ECO:0000256" key="1">
    <source>
        <dbReference type="ARBA" id="ARBA00008814"/>
    </source>
</evidence>
<evidence type="ECO:0000313" key="6">
    <source>
        <dbReference type="Proteomes" id="UP001229251"/>
    </source>
</evidence>
<dbReference type="SUPFAM" id="SSF53807">
    <property type="entry name" value="Helical backbone' metal receptor"/>
    <property type="match status" value="1"/>
</dbReference>
<dbReference type="Proteomes" id="UP001229251">
    <property type="component" value="Unassembled WGS sequence"/>
</dbReference>
<protein>
    <submittedName>
        <fullName evidence="5">ABC transporter substrate-binding protein</fullName>
    </submittedName>
</protein>
<dbReference type="AlphaFoldDB" id="A0AAJ1Q5C0"/>
<feature type="domain" description="Fe/B12 periplasmic-binding" evidence="4">
    <location>
        <begin position="49"/>
        <end position="307"/>
    </location>
</feature>
<reference evidence="5" key="1">
    <citation type="submission" date="2023-05" db="EMBL/GenBank/DDBJ databases">
        <title>Cataloging the Phylogenetic Diversity of Human Bladder Bacteria.</title>
        <authorList>
            <person name="Du J."/>
        </authorList>
    </citation>
    <scope>NUCLEOTIDE SEQUENCE</scope>
    <source>
        <strain evidence="5">UMB1231</strain>
    </source>
</reference>
<dbReference type="NCBIfam" id="NF038402">
    <property type="entry name" value="TroA_like"/>
    <property type="match status" value="1"/>
</dbReference>
<dbReference type="InterPro" id="IPR050902">
    <property type="entry name" value="ABC_Transporter_SBP"/>
</dbReference>
<name>A0AAJ1Q5C0_9LACT</name>
<dbReference type="InterPro" id="IPR002491">
    <property type="entry name" value="ABC_transptr_periplasmic_BD"/>
</dbReference>
<dbReference type="PANTHER" id="PTHR30535:SF34">
    <property type="entry name" value="MOLYBDATE-BINDING PROTEIN MOLA"/>
    <property type="match status" value="1"/>
</dbReference>
<comment type="caution">
    <text evidence="5">The sequence shown here is derived from an EMBL/GenBank/DDBJ whole genome shotgun (WGS) entry which is preliminary data.</text>
</comment>
<evidence type="ECO:0000313" key="5">
    <source>
        <dbReference type="EMBL" id="MDK7187988.1"/>
    </source>
</evidence>
<evidence type="ECO:0000256" key="3">
    <source>
        <dbReference type="SAM" id="SignalP"/>
    </source>
</evidence>
<proteinExistence type="inferred from homology"/>
<keyword evidence="2 3" id="KW-0732">Signal</keyword>
<dbReference type="Pfam" id="PF01497">
    <property type="entry name" value="Peripla_BP_2"/>
    <property type="match status" value="1"/>
</dbReference>
<dbReference type="PROSITE" id="PS50983">
    <property type="entry name" value="FE_B12_PBP"/>
    <property type="match status" value="1"/>
</dbReference>
<evidence type="ECO:0000256" key="2">
    <source>
        <dbReference type="ARBA" id="ARBA00022729"/>
    </source>
</evidence>
<gene>
    <name evidence="5" type="ORF">QP433_08330</name>
</gene>
<dbReference type="RefSeq" id="WP_285066422.1">
    <property type="nucleotide sequence ID" value="NZ_JASOOE010000019.1"/>
</dbReference>
<organism evidence="5 6">
    <name type="scientific">Facklamia hominis</name>
    <dbReference type="NCBI Taxonomy" id="178214"/>
    <lineage>
        <taxon>Bacteria</taxon>
        <taxon>Bacillati</taxon>
        <taxon>Bacillota</taxon>
        <taxon>Bacilli</taxon>
        <taxon>Lactobacillales</taxon>
        <taxon>Aerococcaceae</taxon>
        <taxon>Facklamia</taxon>
    </lineage>
</organism>
<dbReference type="CDD" id="cd01143">
    <property type="entry name" value="YvrC"/>
    <property type="match status" value="1"/>
</dbReference>
<dbReference type="InterPro" id="IPR054828">
    <property type="entry name" value="Vit_B12_bind_prot"/>
</dbReference>
<sequence>MKKRLLKWQLLLAFLCLTLFLTSPVSAEELTIEDMAGRELVLEEGKVDKVVTLMPSDAEILFAIGAGDTIIARGDYVDYPADKVESIPSITTGQEMNVEEIIAKDPQLVIASKMSLSEDQLKQLEDLGIKVFITDAQTIEEVYHSIELLGQLVGHEDEASQLIEDMKASFKEYQDKASQKNLDSNSVYYEISPIEFGLWTAGKNTFMDELGNLLGLDNIFKDQDGFVEVSEEQVLKLNPSYIVTSFMTMDEGAPSAVDEILGREAWADVAAVKDKKVFAADNSSFTRPGPRLVDAMKSLYEFVYEEK</sequence>
<comment type="similarity">
    <text evidence="1">Belongs to the bacterial solute-binding protein 8 family.</text>
</comment>
<feature type="chain" id="PRO_5042591263" evidence="3">
    <location>
        <begin position="28"/>
        <end position="307"/>
    </location>
</feature>
<dbReference type="GO" id="GO:0071281">
    <property type="term" value="P:cellular response to iron ion"/>
    <property type="evidence" value="ECO:0007669"/>
    <property type="project" value="TreeGrafter"/>
</dbReference>
<feature type="signal peptide" evidence="3">
    <location>
        <begin position="1"/>
        <end position="27"/>
    </location>
</feature>
<dbReference type="EMBL" id="JASOOE010000019">
    <property type="protein sequence ID" value="MDK7187988.1"/>
    <property type="molecule type" value="Genomic_DNA"/>
</dbReference>
<dbReference type="PANTHER" id="PTHR30535">
    <property type="entry name" value="VITAMIN B12-BINDING PROTEIN"/>
    <property type="match status" value="1"/>
</dbReference>
<dbReference type="Gene3D" id="3.40.50.1980">
    <property type="entry name" value="Nitrogenase molybdenum iron protein domain"/>
    <property type="match status" value="2"/>
</dbReference>
<accession>A0AAJ1Q5C0</accession>
<evidence type="ECO:0000259" key="4">
    <source>
        <dbReference type="PROSITE" id="PS50983"/>
    </source>
</evidence>